<dbReference type="Gene3D" id="3.10.180.10">
    <property type="entry name" value="2,3-Dihydroxybiphenyl 1,2-Dioxygenase, domain 1"/>
    <property type="match status" value="1"/>
</dbReference>
<dbReference type="Proteomes" id="UP000199125">
    <property type="component" value="Unassembled WGS sequence"/>
</dbReference>
<reference evidence="3" key="1">
    <citation type="submission" date="2016-10" db="EMBL/GenBank/DDBJ databases">
        <authorList>
            <person name="Varghese N."/>
            <person name="Submissions S."/>
        </authorList>
    </citation>
    <scope>NUCLEOTIDE SEQUENCE [LARGE SCALE GENOMIC DNA]</scope>
    <source>
        <strain evidence="3">DSM 11593</strain>
    </source>
</reference>
<dbReference type="STRING" id="65735.SAMN04488075_1628"/>
<feature type="domain" description="VOC" evidence="1">
    <location>
        <begin position="7"/>
        <end position="149"/>
    </location>
</feature>
<evidence type="ECO:0000259" key="1">
    <source>
        <dbReference type="PROSITE" id="PS51819"/>
    </source>
</evidence>
<organism evidence="2 3">
    <name type="scientific">Paracoccus alkenifer</name>
    <dbReference type="NCBI Taxonomy" id="65735"/>
    <lineage>
        <taxon>Bacteria</taxon>
        <taxon>Pseudomonadati</taxon>
        <taxon>Pseudomonadota</taxon>
        <taxon>Alphaproteobacteria</taxon>
        <taxon>Rhodobacterales</taxon>
        <taxon>Paracoccaceae</taxon>
        <taxon>Paracoccus</taxon>
    </lineage>
</organism>
<dbReference type="InterPro" id="IPR037523">
    <property type="entry name" value="VOC_core"/>
</dbReference>
<sequence>MSHPVKGVDHLFLLTADLDGSAERWRRLGFTLSPRGTHSKEKGTANYTIIFDQDYFELLGIIADTPANQHQRDMIARDGDGLRAIACRIDDAHAARHALADLGIEAEPVAEFSRPLPLPDGSTGTAAFAVTHFSKPEIPAGFIFMCQHKTRDMVWRPELESHANTARALAGIVAVSDDPEQAAGRYARLFAAGQVTQAQGGYLVATGPDSAPVLCLTPATAAARWSGAALAATPPSGFAAMRVAVRDLAAARAAVEAGGVSTHDLPGGFWVAPADTSGVILEFVA</sequence>
<protein>
    <submittedName>
        <fullName evidence="2">Glyoxalase-like domain-containing protein</fullName>
    </submittedName>
</protein>
<proteinExistence type="predicted"/>
<dbReference type="PANTHER" id="PTHR40265:SF1">
    <property type="entry name" value="GLYOXALASE-LIKE DOMAIN-CONTAINING PROTEIN"/>
    <property type="match status" value="1"/>
</dbReference>
<dbReference type="InterPro" id="IPR029068">
    <property type="entry name" value="Glyas_Bleomycin-R_OHBP_Dase"/>
</dbReference>
<dbReference type="RefSeq" id="WP_090847109.1">
    <property type="nucleotide sequence ID" value="NZ_FNXG01000002.1"/>
</dbReference>
<dbReference type="EMBL" id="FNXG01000002">
    <property type="protein sequence ID" value="SEH88623.1"/>
    <property type="molecule type" value="Genomic_DNA"/>
</dbReference>
<dbReference type="Pfam" id="PF13468">
    <property type="entry name" value="Glyoxalase_3"/>
    <property type="match status" value="1"/>
</dbReference>
<gene>
    <name evidence="2" type="ORF">SAMN04488075_1628</name>
</gene>
<dbReference type="SUPFAM" id="SSF54593">
    <property type="entry name" value="Glyoxalase/Bleomycin resistance protein/Dihydroxybiphenyl dioxygenase"/>
    <property type="match status" value="2"/>
</dbReference>
<keyword evidence="3" id="KW-1185">Reference proteome</keyword>
<accession>A0A1H6LU88</accession>
<name>A0A1H6LU88_9RHOB</name>
<evidence type="ECO:0000313" key="3">
    <source>
        <dbReference type="Proteomes" id="UP000199125"/>
    </source>
</evidence>
<dbReference type="InterPro" id="IPR025870">
    <property type="entry name" value="Glyoxalase-like_dom"/>
</dbReference>
<dbReference type="PROSITE" id="PS51819">
    <property type="entry name" value="VOC"/>
    <property type="match status" value="1"/>
</dbReference>
<dbReference type="AlphaFoldDB" id="A0A1H6LU88"/>
<evidence type="ECO:0000313" key="2">
    <source>
        <dbReference type="EMBL" id="SEH88623.1"/>
    </source>
</evidence>
<dbReference type="OrthoDB" id="9812467at2"/>
<dbReference type="PANTHER" id="PTHR40265">
    <property type="entry name" value="BLL2707 PROTEIN"/>
    <property type="match status" value="1"/>
</dbReference>